<protein>
    <submittedName>
        <fullName evidence="2">Uncharacterized protein</fullName>
    </submittedName>
</protein>
<evidence type="ECO:0000313" key="2">
    <source>
        <dbReference type="EMBL" id="CAF4640582.1"/>
    </source>
</evidence>
<evidence type="ECO:0000313" key="3">
    <source>
        <dbReference type="EMBL" id="CAF4734760.1"/>
    </source>
</evidence>
<feature type="non-terminal residue" evidence="2">
    <location>
        <position position="73"/>
    </location>
</feature>
<feature type="non-terminal residue" evidence="2">
    <location>
        <position position="1"/>
    </location>
</feature>
<name>A0A8S2ZN70_9BILA</name>
<dbReference type="AlphaFoldDB" id="A0A8S2ZN70"/>
<organism evidence="2 4">
    <name type="scientific">Rotaria magnacalcarata</name>
    <dbReference type="NCBI Taxonomy" id="392030"/>
    <lineage>
        <taxon>Eukaryota</taxon>
        <taxon>Metazoa</taxon>
        <taxon>Spiralia</taxon>
        <taxon>Gnathifera</taxon>
        <taxon>Rotifera</taxon>
        <taxon>Eurotatoria</taxon>
        <taxon>Bdelloidea</taxon>
        <taxon>Philodinida</taxon>
        <taxon>Philodinidae</taxon>
        <taxon>Rotaria</taxon>
    </lineage>
</organism>
<gene>
    <name evidence="1" type="ORF">BYL167_LOCUS34037</name>
    <name evidence="3" type="ORF">BYL167_LOCUS45424</name>
    <name evidence="2" type="ORF">GIL414_LOCUS40607</name>
</gene>
<proteinExistence type="predicted"/>
<dbReference type="EMBL" id="CAJOBH010067866">
    <property type="protein sequence ID" value="CAF4457378.1"/>
    <property type="molecule type" value="Genomic_DNA"/>
</dbReference>
<dbReference type="Proteomes" id="UP000681967">
    <property type="component" value="Unassembled WGS sequence"/>
</dbReference>
<evidence type="ECO:0000313" key="4">
    <source>
        <dbReference type="Proteomes" id="UP000681720"/>
    </source>
</evidence>
<evidence type="ECO:0000313" key="1">
    <source>
        <dbReference type="EMBL" id="CAF4457378.1"/>
    </source>
</evidence>
<dbReference type="EMBL" id="CAJOBJ010113066">
    <property type="protein sequence ID" value="CAF4640582.1"/>
    <property type="molecule type" value="Genomic_DNA"/>
</dbReference>
<dbReference type="Proteomes" id="UP000681720">
    <property type="component" value="Unassembled WGS sequence"/>
</dbReference>
<accession>A0A8S2ZN70</accession>
<dbReference type="EMBL" id="CAJOBH010125947">
    <property type="protein sequence ID" value="CAF4734760.1"/>
    <property type="molecule type" value="Genomic_DNA"/>
</dbReference>
<comment type="caution">
    <text evidence="2">The sequence shown here is derived from an EMBL/GenBank/DDBJ whole genome shotgun (WGS) entry which is preliminary data.</text>
</comment>
<reference evidence="2" key="1">
    <citation type="submission" date="2021-02" db="EMBL/GenBank/DDBJ databases">
        <authorList>
            <person name="Nowell W R."/>
        </authorList>
    </citation>
    <scope>NUCLEOTIDE SEQUENCE</scope>
</reference>
<sequence length="73" mass="8354">IISSIPYNETILISYETTETPFIITQFEIEDRDLFQLNLFSYSFTVTPSLDLSLTNNGTLILRTMPLNLGSYI</sequence>